<evidence type="ECO:0000256" key="1">
    <source>
        <dbReference type="SAM" id="SignalP"/>
    </source>
</evidence>
<evidence type="ECO:0000313" key="3">
    <source>
        <dbReference type="Proteomes" id="UP001327225"/>
    </source>
</evidence>
<accession>A0ABZ0ZQ67</accession>
<name>A0ABZ0ZQ67_9ACTN</name>
<evidence type="ECO:0000313" key="2">
    <source>
        <dbReference type="EMBL" id="WQQ25613.1"/>
    </source>
</evidence>
<dbReference type="EMBL" id="CP141059">
    <property type="protein sequence ID" value="WQQ25613.1"/>
    <property type="molecule type" value="Genomic_DNA"/>
</dbReference>
<keyword evidence="1" id="KW-0732">Signal</keyword>
<sequence>MSSSKSARRLVAAGVAALAALATTVAPDATASTSAPSDRDVLAHGLLSPLSVAVTNQGAIVYSANFAGELYLKKAGEPRKLLFRSKKGAEVGAVSVDRRGVWFVHGAALMRRTWKGEVRRVAGLGAHEQATNPDGEATYGAPSLSPECAAQWPTGPEAPPQEYDGIVESHPYGTATAGGPVYVADAAGNSILKVRRDGTVSTLAVLPAIPVEITQEFADSADLPDCAVGHSYRFEPVPTDVEIGPDGLLYVSSLPGGPEDGTVPGGVFTVDPANGNHTQIATDLVSATGLDVAANGDVFVSELFAGKITRIAAGGGAQSTFVRVPFPAAVELEGDFVYASVNVLSGLSGQPGDAPAGKVVRYTP</sequence>
<protein>
    <submittedName>
        <fullName evidence="2">ScyD/ScyE family protein</fullName>
    </submittedName>
</protein>
<dbReference type="Proteomes" id="UP001327225">
    <property type="component" value="Chromosome"/>
</dbReference>
<reference evidence="3" key="1">
    <citation type="submission" date="2023-12" db="EMBL/GenBank/DDBJ databases">
        <title>Novel species in genus Nocardioides.</title>
        <authorList>
            <person name="Zhou H."/>
        </authorList>
    </citation>
    <scope>NUCLEOTIDE SEQUENCE [LARGE SCALE GENOMIC DNA]</scope>
    <source>
        <strain evidence="3">HM61</strain>
    </source>
</reference>
<gene>
    <name evidence="2" type="ORF">SHK19_16800</name>
</gene>
<feature type="chain" id="PRO_5047510762" evidence="1">
    <location>
        <begin position="32"/>
        <end position="364"/>
    </location>
</feature>
<dbReference type="RefSeq" id="WP_322936918.1">
    <property type="nucleotide sequence ID" value="NZ_CP141059.1"/>
</dbReference>
<keyword evidence="3" id="KW-1185">Reference proteome</keyword>
<dbReference type="Gene3D" id="2.120.10.30">
    <property type="entry name" value="TolB, C-terminal domain"/>
    <property type="match status" value="1"/>
</dbReference>
<dbReference type="NCBIfam" id="NF033206">
    <property type="entry name" value="ScyE_fam"/>
    <property type="match status" value="1"/>
</dbReference>
<organism evidence="2 3">
    <name type="scientific">Nocardioides bizhenqiangii</name>
    <dbReference type="NCBI Taxonomy" id="3095076"/>
    <lineage>
        <taxon>Bacteria</taxon>
        <taxon>Bacillati</taxon>
        <taxon>Actinomycetota</taxon>
        <taxon>Actinomycetes</taxon>
        <taxon>Propionibacteriales</taxon>
        <taxon>Nocardioidaceae</taxon>
        <taxon>Nocardioides</taxon>
    </lineage>
</organism>
<proteinExistence type="predicted"/>
<dbReference type="PROSITE" id="PS51318">
    <property type="entry name" value="TAT"/>
    <property type="match status" value="1"/>
</dbReference>
<dbReference type="InterPro" id="IPR006311">
    <property type="entry name" value="TAT_signal"/>
</dbReference>
<dbReference type="InterPro" id="IPR048031">
    <property type="entry name" value="ScyD/ScyE-like"/>
</dbReference>
<dbReference type="SUPFAM" id="SSF63825">
    <property type="entry name" value="YWTD domain"/>
    <property type="match status" value="1"/>
</dbReference>
<dbReference type="InterPro" id="IPR011042">
    <property type="entry name" value="6-blade_b-propeller_TolB-like"/>
</dbReference>
<dbReference type="SUPFAM" id="SSF63829">
    <property type="entry name" value="Calcium-dependent phosphotriesterase"/>
    <property type="match status" value="1"/>
</dbReference>
<feature type="signal peptide" evidence="1">
    <location>
        <begin position="1"/>
        <end position="31"/>
    </location>
</feature>